<keyword evidence="3" id="KW-0012">Acyltransferase</keyword>
<dbReference type="SUPFAM" id="SSF51161">
    <property type="entry name" value="Trimeric LpxA-like enzymes"/>
    <property type="match status" value="1"/>
</dbReference>
<dbReference type="Gene3D" id="2.160.10.10">
    <property type="entry name" value="Hexapeptide repeat proteins"/>
    <property type="match status" value="1"/>
</dbReference>
<reference evidence="3 4" key="1">
    <citation type="submission" date="2018-08" db="EMBL/GenBank/DDBJ databases">
        <title>A genome reference for cultivated species of the human gut microbiota.</title>
        <authorList>
            <person name="Zou Y."/>
            <person name="Xue W."/>
            <person name="Luo G."/>
        </authorList>
    </citation>
    <scope>NUCLEOTIDE SEQUENCE [LARGE SCALE GENOMIC DNA]</scope>
    <source>
        <strain evidence="3 4">AF27-12</strain>
    </source>
</reference>
<evidence type="ECO:0000256" key="2">
    <source>
        <dbReference type="ARBA" id="ARBA00022679"/>
    </source>
</evidence>
<gene>
    <name evidence="3" type="ORF">DWY77_10690</name>
</gene>
<comment type="caution">
    <text evidence="3">The sequence shown here is derived from an EMBL/GenBank/DDBJ whole genome shotgun (WGS) entry which is preliminary data.</text>
</comment>
<dbReference type="AlphaFoldDB" id="A0A412CC76"/>
<evidence type="ECO:0000313" key="4">
    <source>
        <dbReference type="Proteomes" id="UP000286147"/>
    </source>
</evidence>
<evidence type="ECO:0000313" key="3">
    <source>
        <dbReference type="EMBL" id="RGQ78365.1"/>
    </source>
</evidence>
<dbReference type="PANTHER" id="PTHR23416:SF23">
    <property type="entry name" value="ACETYLTRANSFERASE C18B11.09C-RELATED"/>
    <property type="match status" value="1"/>
</dbReference>
<dbReference type="GO" id="GO:0008374">
    <property type="term" value="F:O-acyltransferase activity"/>
    <property type="evidence" value="ECO:0007669"/>
    <property type="project" value="TreeGrafter"/>
</dbReference>
<dbReference type="GO" id="GO:0005829">
    <property type="term" value="C:cytosol"/>
    <property type="evidence" value="ECO:0007669"/>
    <property type="project" value="TreeGrafter"/>
</dbReference>
<name>A0A412CC76_9FIRM</name>
<organism evidence="3 4">
    <name type="scientific">Megamonas rupellensis</name>
    <dbReference type="NCBI Taxonomy" id="491921"/>
    <lineage>
        <taxon>Bacteria</taxon>
        <taxon>Bacillati</taxon>
        <taxon>Bacillota</taxon>
        <taxon>Negativicutes</taxon>
        <taxon>Selenomonadales</taxon>
        <taxon>Selenomonadaceae</taxon>
        <taxon>Megamonas</taxon>
    </lineage>
</organism>
<keyword evidence="2 3" id="KW-0808">Transferase</keyword>
<sequence length="183" mass="20514">MYFIKIFIRDFIKELLTNKIINKIPCYFIRKLFYKNVLKINIKKSASIHTGCYIYPSLSRGGDIGENSIINRYCTLDYRGGLNIGKNVNISPEVAIYTAGHMINSPTFESYGKSVTIDDYVWIGSRAMVMPGCKIGKGAVILPGAVVTSDVEEFTVVGGIPAKKIGNRIKNLNYNLNWNPMFV</sequence>
<evidence type="ECO:0000256" key="1">
    <source>
        <dbReference type="ARBA" id="ARBA00007274"/>
    </source>
</evidence>
<dbReference type="InterPro" id="IPR001451">
    <property type="entry name" value="Hexapep"/>
</dbReference>
<dbReference type="Pfam" id="PF00132">
    <property type="entry name" value="Hexapep"/>
    <property type="match status" value="1"/>
</dbReference>
<dbReference type="PANTHER" id="PTHR23416">
    <property type="entry name" value="SIALIC ACID SYNTHASE-RELATED"/>
    <property type="match status" value="1"/>
</dbReference>
<dbReference type="EMBL" id="QRTP01000037">
    <property type="protein sequence ID" value="RGQ78365.1"/>
    <property type="molecule type" value="Genomic_DNA"/>
</dbReference>
<accession>A0A412CC76</accession>
<dbReference type="Proteomes" id="UP000286147">
    <property type="component" value="Unassembled WGS sequence"/>
</dbReference>
<dbReference type="CDD" id="cd04647">
    <property type="entry name" value="LbH_MAT_like"/>
    <property type="match status" value="1"/>
</dbReference>
<comment type="similarity">
    <text evidence="1">Belongs to the transferase hexapeptide repeat family.</text>
</comment>
<protein>
    <submittedName>
        <fullName evidence="3">Acyltransferase</fullName>
    </submittedName>
</protein>
<dbReference type="InterPro" id="IPR011004">
    <property type="entry name" value="Trimer_LpxA-like_sf"/>
</dbReference>
<proteinExistence type="inferred from homology"/>
<dbReference type="InterPro" id="IPR051159">
    <property type="entry name" value="Hexapeptide_acetyltransf"/>
</dbReference>